<comment type="caution">
    <text evidence="3">The sequence shown here is derived from an EMBL/GenBank/DDBJ whole genome shotgun (WGS) entry which is preliminary data.</text>
</comment>
<gene>
    <name evidence="3" type="ORF">ACFQV2_36470</name>
</gene>
<dbReference type="EMBL" id="JBHTEY010000004">
    <property type="protein sequence ID" value="MFC7618076.1"/>
    <property type="molecule type" value="Genomic_DNA"/>
</dbReference>
<protein>
    <recommendedName>
        <fullName evidence="2">Response regulatory domain-containing protein</fullName>
    </recommendedName>
</protein>
<keyword evidence="4" id="KW-1185">Reference proteome</keyword>
<dbReference type="PROSITE" id="PS50110">
    <property type="entry name" value="RESPONSE_REGULATORY"/>
    <property type="match status" value="1"/>
</dbReference>
<evidence type="ECO:0000256" key="1">
    <source>
        <dbReference type="PROSITE-ProRule" id="PRU00169"/>
    </source>
</evidence>
<evidence type="ECO:0000313" key="3">
    <source>
        <dbReference type="EMBL" id="MFC7618076.1"/>
    </source>
</evidence>
<feature type="domain" description="Response regulatory" evidence="2">
    <location>
        <begin position="18"/>
        <end position="65"/>
    </location>
</feature>
<dbReference type="Proteomes" id="UP001596512">
    <property type="component" value="Unassembled WGS sequence"/>
</dbReference>
<dbReference type="SUPFAM" id="SSF52172">
    <property type="entry name" value="CheY-like"/>
    <property type="match status" value="1"/>
</dbReference>
<name>A0ABW2TX63_9PSEU</name>
<proteinExistence type="predicted"/>
<evidence type="ECO:0000313" key="4">
    <source>
        <dbReference type="Proteomes" id="UP001596512"/>
    </source>
</evidence>
<comment type="caution">
    <text evidence="1">Lacks conserved residue(s) required for the propagation of feature annotation.</text>
</comment>
<dbReference type="InterPro" id="IPR011006">
    <property type="entry name" value="CheY-like_superfamily"/>
</dbReference>
<accession>A0ABW2TX63</accession>
<organism evidence="3 4">
    <name type="scientific">Actinokineospora soli</name>
    <dbReference type="NCBI Taxonomy" id="1048753"/>
    <lineage>
        <taxon>Bacteria</taxon>
        <taxon>Bacillati</taxon>
        <taxon>Actinomycetota</taxon>
        <taxon>Actinomycetes</taxon>
        <taxon>Pseudonocardiales</taxon>
        <taxon>Pseudonocardiaceae</taxon>
        <taxon>Actinokineospora</taxon>
    </lineage>
</organism>
<reference evidence="4" key="1">
    <citation type="journal article" date="2019" name="Int. J. Syst. Evol. Microbiol.">
        <title>The Global Catalogue of Microorganisms (GCM) 10K type strain sequencing project: providing services to taxonomists for standard genome sequencing and annotation.</title>
        <authorList>
            <consortium name="The Broad Institute Genomics Platform"/>
            <consortium name="The Broad Institute Genome Sequencing Center for Infectious Disease"/>
            <person name="Wu L."/>
            <person name="Ma J."/>
        </authorList>
    </citation>
    <scope>NUCLEOTIDE SEQUENCE [LARGE SCALE GENOMIC DNA]</scope>
    <source>
        <strain evidence="4">JCM 17695</strain>
    </source>
</reference>
<evidence type="ECO:0000259" key="2">
    <source>
        <dbReference type="PROSITE" id="PS50110"/>
    </source>
</evidence>
<dbReference type="Gene3D" id="3.40.50.2300">
    <property type="match status" value="1"/>
</dbReference>
<sequence length="65" mass="6729">MTAQTDLDPIEPPQAPVRVGVVDDEPMARTFVTRILGAAPDIEVVGEAADGAGALELVRTTSPPC</sequence>
<dbReference type="InterPro" id="IPR001789">
    <property type="entry name" value="Sig_transdc_resp-reg_receiver"/>
</dbReference>